<protein>
    <submittedName>
        <fullName evidence="1">Uncharacterized protein</fullName>
    </submittedName>
</protein>
<evidence type="ECO:0000313" key="2">
    <source>
        <dbReference type="Proteomes" id="UP000029267"/>
    </source>
</evidence>
<organism evidence="1 2">
    <name type="scientific">Geobacillus icigianus</name>
    <dbReference type="NCBI Taxonomy" id="1430331"/>
    <lineage>
        <taxon>Bacteria</taxon>
        <taxon>Bacillati</taxon>
        <taxon>Bacillota</taxon>
        <taxon>Bacilli</taxon>
        <taxon>Bacillales</taxon>
        <taxon>Anoxybacillaceae</taxon>
        <taxon>Geobacillus</taxon>
    </lineage>
</organism>
<reference evidence="1 2" key="1">
    <citation type="journal article" date="2014" name="Genome Announc.">
        <title>Draft Genome Sequence of Geobacillus icigianus Strain G1w1T Isolated from Hot Springs in the Valley of Geysers, Kamchatka (Russian Federation).</title>
        <authorList>
            <person name="Bryanskaya A.V."/>
            <person name="Rozanov A.S."/>
            <person name="Logacheva M.D."/>
            <person name="Kotenko A.V."/>
            <person name="Peltek S.E."/>
        </authorList>
    </citation>
    <scope>NUCLEOTIDE SEQUENCE [LARGE SCALE GENOMIC DNA]</scope>
    <source>
        <strain evidence="1 2">G1w1</strain>
    </source>
</reference>
<comment type="caution">
    <text evidence="1">The sequence shown here is derived from an EMBL/GenBank/DDBJ whole genome shotgun (WGS) entry which is preliminary data.</text>
</comment>
<dbReference type="RefSeq" id="WP_223812580.1">
    <property type="nucleotide sequence ID" value="NZ_JPYA02000008.1"/>
</dbReference>
<dbReference type="Pfam" id="PF20212">
    <property type="entry name" value="DUF6572"/>
    <property type="match status" value="1"/>
</dbReference>
<gene>
    <name evidence="1" type="ORF">EP10_003666</name>
</gene>
<dbReference type="EMBL" id="JPYA02000008">
    <property type="protein sequence ID" value="MEB3752728.1"/>
    <property type="molecule type" value="Genomic_DNA"/>
</dbReference>
<accession>A0ABU6BMA7</accession>
<dbReference type="InterPro" id="IPR046702">
    <property type="entry name" value="DUF6572"/>
</dbReference>
<name>A0ABU6BMA7_9BACL</name>
<proteinExistence type="predicted"/>
<keyword evidence="2" id="KW-1185">Reference proteome</keyword>
<sequence length="110" mass="12500">MGVQNTNEVDIIGINKETGICTLTIIDSLDWRNEEEHLLLLQEKINVYLSFIESGEIYTTYTPSKGRKFEIKICFKESIPDSCILFLQQASKIIADAGFFLTYSVGLENE</sequence>
<dbReference type="Proteomes" id="UP000029267">
    <property type="component" value="Unassembled WGS sequence"/>
</dbReference>
<evidence type="ECO:0000313" key="1">
    <source>
        <dbReference type="EMBL" id="MEB3752728.1"/>
    </source>
</evidence>